<evidence type="ECO:0000259" key="4">
    <source>
        <dbReference type="Pfam" id="PF23598"/>
    </source>
</evidence>
<dbReference type="EMBL" id="RWGY01000002">
    <property type="protein sequence ID" value="TVU51453.1"/>
    <property type="molecule type" value="Genomic_DNA"/>
</dbReference>
<dbReference type="GO" id="GO:0098542">
    <property type="term" value="P:defense response to other organism"/>
    <property type="evidence" value="ECO:0007669"/>
    <property type="project" value="TreeGrafter"/>
</dbReference>
<sequence length="700" mass="78912">DDLWDTSVWDVIKRAIPEGNCCSRVIPTTQIEDVALACCEDQSGQLFLCSSSGRLKKDINQVFNDLSPQLKTCLLYLNMYTEDYVIRKVDLVRQWLNEGYLGVEGTSSRQTQQGNTVEVGGLEEVAGRYFDELVYKKIIQPANFDNNGKVLSCTVNHNVMDFITQKSMEEDFITVVDYPETIADLPDRVRRLSIKFGGAKSAQVPRNMKVSQVRSLMFSGFFKCLPSLEDYWVLRVLILDIWSDQDEEILDLGIIGEMFQLRYLKIECNMTIRLPAVIRQLKYLQTLDVAAKVAAFPQDICCLKELRHLHIQSDSCSRNNIMSDSHFLPVSHFSAEGLIHQIANNITSNIAHLIHLSLYGEAALVGQIADMTSLQSLGKLNLSTCSSYNVSELGYLTNMQDLHLTTSAVSSSRLVGNIKCLASILAKFSNLRSLIIDGEDSSNGKIISDILIHVPSPPVNLERFELSPNVFIMPRLPEWIGYLRKLRTLNIAIRESGDVGILKQCTSLAAISLHVWTTPTQRIIFNEGFQALKYFKFTCPTLCVQFMAGAMPRVQTLKLSFNVDKMQQYWPENIGTRNLVCLKVISVKIGGASTDQASTEAAKRRLMEAFGRDHPRLRCAKENHQHPPVINIKMVDWIINGDKKQISADVITSGSPDEQHKMEETDIMDIDRIADCRLETVPSKRQNKFERVVDLLLSES</sequence>
<keyword evidence="6" id="KW-1185">Reference proteome</keyword>
<gene>
    <name evidence="5" type="ORF">EJB05_02884</name>
</gene>
<evidence type="ECO:0000256" key="1">
    <source>
        <dbReference type="ARBA" id="ARBA00022737"/>
    </source>
</evidence>
<feature type="non-terminal residue" evidence="5">
    <location>
        <position position="700"/>
    </location>
</feature>
<dbReference type="PANTHER" id="PTHR23155">
    <property type="entry name" value="DISEASE RESISTANCE PROTEIN RP"/>
    <property type="match status" value="1"/>
</dbReference>
<evidence type="ECO:0008006" key="7">
    <source>
        <dbReference type="Google" id="ProtNLM"/>
    </source>
</evidence>
<feature type="domain" description="Disease resistance R13L4/SHOC-2-like LRR" evidence="4">
    <location>
        <begin position="212"/>
        <end position="314"/>
    </location>
</feature>
<feature type="non-terminal residue" evidence="5">
    <location>
        <position position="1"/>
    </location>
</feature>
<organism evidence="5 6">
    <name type="scientific">Eragrostis curvula</name>
    <name type="common">weeping love grass</name>
    <dbReference type="NCBI Taxonomy" id="38414"/>
    <lineage>
        <taxon>Eukaryota</taxon>
        <taxon>Viridiplantae</taxon>
        <taxon>Streptophyta</taxon>
        <taxon>Embryophyta</taxon>
        <taxon>Tracheophyta</taxon>
        <taxon>Spermatophyta</taxon>
        <taxon>Magnoliopsida</taxon>
        <taxon>Liliopsida</taxon>
        <taxon>Poales</taxon>
        <taxon>Poaceae</taxon>
        <taxon>PACMAD clade</taxon>
        <taxon>Chloridoideae</taxon>
        <taxon>Eragrostideae</taxon>
        <taxon>Eragrostidinae</taxon>
        <taxon>Eragrostis</taxon>
    </lineage>
</organism>
<accession>A0A5J9WTN8</accession>
<dbReference type="InterPro" id="IPR055414">
    <property type="entry name" value="LRR_R13L4/SHOC2-like"/>
</dbReference>
<dbReference type="Gene3D" id="3.80.10.10">
    <property type="entry name" value="Ribonuclease Inhibitor"/>
    <property type="match status" value="1"/>
</dbReference>
<evidence type="ECO:0000259" key="3">
    <source>
        <dbReference type="Pfam" id="PF23559"/>
    </source>
</evidence>
<dbReference type="AlphaFoldDB" id="A0A5J9WTN8"/>
<feature type="domain" description="Disease resistance R13L4/SHOC-2-like LRR" evidence="4">
    <location>
        <begin position="349"/>
        <end position="610"/>
    </location>
</feature>
<evidence type="ECO:0000256" key="2">
    <source>
        <dbReference type="ARBA" id="ARBA00022821"/>
    </source>
</evidence>
<dbReference type="InterPro" id="IPR036388">
    <property type="entry name" value="WH-like_DNA-bd_sf"/>
</dbReference>
<dbReference type="SUPFAM" id="SSF52058">
    <property type="entry name" value="L domain-like"/>
    <property type="match status" value="1"/>
</dbReference>
<comment type="caution">
    <text evidence="5">The sequence shown here is derived from an EMBL/GenBank/DDBJ whole genome shotgun (WGS) entry which is preliminary data.</text>
</comment>
<dbReference type="Pfam" id="PF23559">
    <property type="entry name" value="WHD_DRP"/>
    <property type="match status" value="1"/>
</dbReference>
<evidence type="ECO:0000313" key="6">
    <source>
        <dbReference type="Proteomes" id="UP000324897"/>
    </source>
</evidence>
<proteinExistence type="predicted"/>
<name>A0A5J9WTN8_9POAL</name>
<dbReference type="PANTHER" id="PTHR23155:SF1094">
    <property type="entry name" value="OS11G0686400 PROTEIN"/>
    <property type="match status" value="1"/>
</dbReference>
<evidence type="ECO:0000313" key="5">
    <source>
        <dbReference type="EMBL" id="TVU51453.1"/>
    </source>
</evidence>
<reference evidence="5 6" key="1">
    <citation type="journal article" date="2019" name="Sci. Rep.">
        <title>A high-quality genome of Eragrostis curvula grass provides insights into Poaceae evolution and supports new strategies to enhance forage quality.</title>
        <authorList>
            <person name="Carballo J."/>
            <person name="Santos B.A.C.M."/>
            <person name="Zappacosta D."/>
            <person name="Garbus I."/>
            <person name="Selva J.P."/>
            <person name="Gallo C.A."/>
            <person name="Diaz A."/>
            <person name="Albertini E."/>
            <person name="Caccamo M."/>
            <person name="Echenique V."/>
        </authorList>
    </citation>
    <scope>NUCLEOTIDE SEQUENCE [LARGE SCALE GENOMIC DNA]</scope>
    <source>
        <strain evidence="6">cv. Victoria</strain>
        <tissue evidence="5">Leaf</tissue>
    </source>
</reference>
<dbReference type="OrthoDB" id="655162at2759"/>
<feature type="domain" description="Disease resistance protein winged helix" evidence="3">
    <location>
        <begin position="79"/>
        <end position="163"/>
    </location>
</feature>
<protein>
    <recommendedName>
        <fullName evidence="7">NB-ARC domain-containing protein</fullName>
    </recommendedName>
</protein>
<dbReference type="InterPro" id="IPR058922">
    <property type="entry name" value="WHD_DRP"/>
</dbReference>
<keyword evidence="2" id="KW-0611">Plant defense</keyword>
<dbReference type="Gene3D" id="1.10.10.10">
    <property type="entry name" value="Winged helix-like DNA-binding domain superfamily/Winged helix DNA-binding domain"/>
    <property type="match status" value="1"/>
</dbReference>
<dbReference type="Gramene" id="TVU51453">
    <property type="protein sequence ID" value="TVU51453"/>
    <property type="gene ID" value="EJB05_02884"/>
</dbReference>
<dbReference type="Pfam" id="PF23598">
    <property type="entry name" value="LRR_14"/>
    <property type="match status" value="2"/>
</dbReference>
<dbReference type="InterPro" id="IPR032675">
    <property type="entry name" value="LRR_dom_sf"/>
</dbReference>
<dbReference type="Proteomes" id="UP000324897">
    <property type="component" value="Chromosome 6"/>
</dbReference>
<dbReference type="InterPro" id="IPR044974">
    <property type="entry name" value="Disease_R_plants"/>
</dbReference>
<keyword evidence="1" id="KW-0677">Repeat</keyword>